<dbReference type="RefSeq" id="WP_139636590.1">
    <property type="nucleotide sequence ID" value="NZ_VDLX02000023.1"/>
</dbReference>
<keyword evidence="3" id="KW-1133">Transmembrane helix</keyword>
<evidence type="ECO:0000313" key="7">
    <source>
        <dbReference type="Proteomes" id="UP000312512"/>
    </source>
</evidence>
<protein>
    <recommendedName>
        <fullName evidence="5">RDD domain-containing protein</fullName>
    </recommendedName>
</protein>
<dbReference type="AlphaFoldDB" id="A0A5C4VGJ2"/>
<keyword evidence="2" id="KW-0812">Transmembrane</keyword>
<keyword evidence="4" id="KW-0472">Membrane</keyword>
<evidence type="ECO:0000256" key="4">
    <source>
        <dbReference type="ARBA" id="ARBA00023136"/>
    </source>
</evidence>
<name>A0A5C4VGJ2_9ACTN</name>
<comment type="caution">
    <text evidence="6">The sequence shown here is derived from an EMBL/GenBank/DDBJ whole genome shotgun (WGS) entry which is preliminary data.</text>
</comment>
<dbReference type="Pfam" id="PF06271">
    <property type="entry name" value="RDD"/>
    <property type="match status" value="1"/>
</dbReference>
<feature type="domain" description="RDD" evidence="5">
    <location>
        <begin position="16"/>
        <end position="173"/>
    </location>
</feature>
<evidence type="ECO:0000313" key="6">
    <source>
        <dbReference type="EMBL" id="KAB8188777.1"/>
    </source>
</evidence>
<organism evidence="6 7">
    <name type="scientific">Nonomuraea phyllanthi</name>
    <dbReference type="NCBI Taxonomy" id="2219224"/>
    <lineage>
        <taxon>Bacteria</taxon>
        <taxon>Bacillati</taxon>
        <taxon>Actinomycetota</taxon>
        <taxon>Actinomycetes</taxon>
        <taxon>Streptosporangiales</taxon>
        <taxon>Streptosporangiaceae</taxon>
        <taxon>Nonomuraea</taxon>
    </lineage>
</organism>
<proteinExistence type="predicted"/>
<dbReference type="EMBL" id="VDLX02000023">
    <property type="protein sequence ID" value="KAB8188777.1"/>
    <property type="molecule type" value="Genomic_DNA"/>
</dbReference>
<dbReference type="OrthoDB" id="7632473at2"/>
<evidence type="ECO:0000259" key="5">
    <source>
        <dbReference type="Pfam" id="PF06271"/>
    </source>
</evidence>
<evidence type="ECO:0000256" key="1">
    <source>
        <dbReference type="ARBA" id="ARBA00004141"/>
    </source>
</evidence>
<dbReference type="InterPro" id="IPR010432">
    <property type="entry name" value="RDD"/>
</dbReference>
<dbReference type="GO" id="GO:0016020">
    <property type="term" value="C:membrane"/>
    <property type="evidence" value="ECO:0007669"/>
    <property type="project" value="UniProtKB-SubCell"/>
</dbReference>
<evidence type="ECO:0000256" key="3">
    <source>
        <dbReference type="ARBA" id="ARBA00022989"/>
    </source>
</evidence>
<gene>
    <name evidence="6" type="ORF">FH608_042610</name>
</gene>
<evidence type="ECO:0000256" key="2">
    <source>
        <dbReference type="ARBA" id="ARBA00022692"/>
    </source>
</evidence>
<dbReference type="Proteomes" id="UP000312512">
    <property type="component" value="Unassembled WGS sequence"/>
</dbReference>
<comment type="subcellular location">
    <subcellularLocation>
        <location evidence="1">Membrane</location>
        <topology evidence="1">Multi-pass membrane protein</topology>
    </subcellularLocation>
</comment>
<keyword evidence="7" id="KW-1185">Reference proteome</keyword>
<accession>A0A5C4VGJ2</accession>
<reference evidence="6 7" key="1">
    <citation type="submission" date="2019-10" db="EMBL/GenBank/DDBJ databases">
        <title>Nonomuraea sp. nov., isolated from Phyllanthus amarus.</title>
        <authorList>
            <person name="Klykleung N."/>
            <person name="Tanasupawat S."/>
        </authorList>
    </citation>
    <scope>NUCLEOTIDE SEQUENCE [LARGE SCALE GENOMIC DNA]</scope>
    <source>
        <strain evidence="6 7">PA1-10</strain>
    </source>
</reference>
<sequence length="187" mass="19809">MPEVLNERGKTRVRRAALRPRLVAAGLDYLVIVAWLALLAVVFVPLYLAGVRPFDGLSTAGTDLLISVLSVLPVGAYLTVGEAGRRQATWGKRRAGLVVTTTRGERPGVARIVGRNAVKLLPWQCAHMAVSRLAGGHETTVGTLLLVATYALAGASIALLLIRRDRAALHDVVVATRVAPSPSARPA</sequence>